<feature type="compositionally biased region" description="Acidic residues" evidence="1">
    <location>
        <begin position="95"/>
        <end position="105"/>
    </location>
</feature>
<dbReference type="Proteomes" id="UP000069850">
    <property type="component" value="Chromosome 1"/>
</dbReference>
<dbReference type="KEGG" id="mema:MMAB1_1234"/>
<reference evidence="2 3" key="1">
    <citation type="submission" date="2016-01" db="EMBL/GenBank/DDBJ databases">
        <authorList>
            <person name="Manzoor S."/>
        </authorList>
    </citation>
    <scope>NUCLEOTIDE SEQUENCE [LARGE SCALE GENOMIC DNA]</scope>
    <source>
        <strain evidence="2">Methanoculleus sp MAB1</strain>
    </source>
</reference>
<name>A0A0X3BJW9_9EURY</name>
<sequence>MAHWTITLAREGAAIVVRGEGDDPHAPDRIDYEVRGDPGGVYRALLDRVAPGPWSFLLDRMKDERDLYWIADCAYTEALLHPGWSVKTDLPPLPEPEELPEDAVP</sequence>
<feature type="region of interest" description="Disordered" evidence="1">
    <location>
        <begin position="86"/>
        <end position="105"/>
    </location>
</feature>
<evidence type="ECO:0000313" key="2">
    <source>
        <dbReference type="EMBL" id="CVK32447.1"/>
    </source>
</evidence>
<dbReference type="AlphaFoldDB" id="A0A0X3BJW9"/>
<dbReference type="EMBL" id="LT158599">
    <property type="protein sequence ID" value="CVK32447.1"/>
    <property type="molecule type" value="Genomic_DNA"/>
</dbReference>
<accession>A0A0X3BJW9</accession>
<evidence type="ECO:0000313" key="3">
    <source>
        <dbReference type="Proteomes" id="UP000069850"/>
    </source>
</evidence>
<protein>
    <submittedName>
        <fullName evidence="2">Uncharacterized protein</fullName>
    </submittedName>
</protein>
<dbReference type="RefSeq" id="WP_062262846.1">
    <property type="nucleotide sequence ID" value="NZ_LT158599.1"/>
</dbReference>
<evidence type="ECO:0000256" key="1">
    <source>
        <dbReference type="SAM" id="MobiDB-lite"/>
    </source>
</evidence>
<dbReference type="GeneID" id="27137149"/>
<proteinExistence type="predicted"/>
<organism evidence="2 3">
    <name type="scientific">Methanoculleus bourgensis</name>
    <dbReference type="NCBI Taxonomy" id="83986"/>
    <lineage>
        <taxon>Archaea</taxon>
        <taxon>Methanobacteriati</taxon>
        <taxon>Methanobacteriota</taxon>
        <taxon>Stenosarchaea group</taxon>
        <taxon>Methanomicrobia</taxon>
        <taxon>Methanomicrobiales</taxon>
        <taxon>Methanomicrobiaceae</taxon>
        <taxon>Methanoculleus</taxon>
    </lineage>
</organism>
<gene>
    <name evidence="2" type="ORF">MMAB1_1234</name>
</gene>